<dbReference type="RefSeq" id="WP_058356852.1">
    <property type="nucleotide sequence ID" value="NZ_CABKVG010000010.1"/>
</dbReference>
<dbReference type="Proteomes" id="UP000832011">
    <property type="component" value="Chromosome"/>
</dbReference>
<evidence type="ECO:0000313" key="2">
    <source>
        <dbReference type="Proteomes" id="UP000832011"/>
    </source>
</evidence>
<sequence length="236" mass="27402">MTERPILFSEEMVQALLSSNKSQTRRIIKIPKDYEIHKTDICRVVSPKGIKGRWGVLANNAKRDLHSPEVKHIPCPYGGVGDFLWVRETFLPNPSSDDLAWDNHHLSYYEWDGCGSRLADVPPVLQKPEHCIYRASSTIQDLKWRPSLFMPRWASRILLEITNVRIERLTEISEGDAKSEGCDHSESIAAIEIGWYFKPLSAFRRLWEQINGAKSWEMNPWVWVIEFKVIQQKSRN</sequence>
<proteinExistence type="predicted"/>
<reference evidence="1 2" key="1">
    <citation type="journal article" date="2022" name="Res Sq">
        <title>Evolution of multicellular longitudinally dividing oral cavity symbionts (Neisseriaceae).</title>
        <authorList>
            <person name="Nyongesa S."/>
            <person name="Weber P."/>
            <person name="Bernet E."/>
            <person name="Pullido F."/>
            <person name="Nieckarz M."/>
            <person name="Delaby M."/>
            <person name="Nieves C."/>
            <person name="Viehboeck T."/>
            <person name="Krause N."/>
            <person name="Rivera-Millot A."/>
            <person name="Nakamura A."/>
            <person name="Vischer N."/>
            <person name="VanNieuwenhze M."/>
            <person name="Brun Y."/>
            <person name="Cava F."/>
            <person name="Bulgheresi S."/>
            <person name="Veyrier F."/>
        </authorList>
    </citation>
    <scope>NUCLEOTIDE SEQUENCE [LARGE SCALE GENOMIC DNA]</scope>
    <source>
        <strain evidence="1 2">SN4</strain>
    </source>
</reference>
<name>A0ABY4E4E5_9NEIS</name>
<accession>A0ABY4E4E5</accession>
<keyword evidence="2" id="KW-1185">Reference proteome</keyword>
<organism evidence="1 2">
    <name type="scientific">Vitreoscilla massiliensis</name>
    <dbReference type="NCBI Taxonomy" id="1689272"/>
    <lineage>
        <taxon>Bacteria</taxon>
        <taxon>Pseudomonadati</taxon>
        <taxon>Pseudomonadota</taxon>
        <taxon>Betaproteobacteria</taxon>
        <taxon>Neisseriales</taxon>
        <taxon>Neisseriaceae</taxon>
        <taxon>Vitreoscilla</taxon>
    </lineage>
</organism>
<dbReference type="EMBL" id="CP091511">
    <property type="protein sequence ID" value="UOO89148.1"/>
    <property type="molecule type" value="Genomic_DNA"/>
</dbReference>
<evidence type="ECO:0000313" key="1">
    <source>
        <dbReference type="EMBL" id="UOO89148.1"/>
    </source>
</evidence>
<protein>
    <recommendedName>
        <fullName evidence="3">Morphogenetic protein</fullName>
    </recommendedName>
</protein>
<gene>
    <name evidence="1" type="ORF">LVJ82_17155</name>
</gene>
<evidence type="ECO:0008006" key="3">
    <source>
        <dbReference type="Google" id="ProtNLM"/>
    </source>
</evidence>